<keyword evidence="8" id="KW-0539">Nucleus</keyword>
<dbReference type="PROSITE" id="PS51038">
    <property type="entry name" value="BAH"/>
    <property type="match status" value="1"/>
</dbReference>
<dbReference type="Gene3D" id="3.40.50.150">
    <property type="entry name" value="Vaccinia Virus protein VP39"/>
    <property type="match status" value="1"/>
</dbReference>
<dbReference type="OrthoDB" id="5376140at2759"/>
<dbReference type="STRING" id="1884261.A0A5C3QPF5"/>
<dbReference type="InterPro" id="IPR029063">
    <property type="entry name" value="SAM-dependent_MTases_sf"/>
</dbReference>
<dbReference type="GO" id="GO:0044027">
    <property type="term" value="P:negative regulation of gene expression via chromosomal CpG island methylation"/>
    <property type="evidence" value="ECO:0007669"/>
    <property type="project" value="TreeGrafter"/>
</dbReference>
<dbReference type="Gene3D" id="2.30.30.490">
    <property type="match status" value="2"/>
</dbReference>
<dbReference type="GO" id="GO:0003886">
    <property type="term" value="F:DNA (cytosine-5-)-methyltransferase activity"/>
    <property type="evidence" value="ECO:0007669"/>
    <property type="project" value="UniProtKB-EC"/>
</dbReference>
<evidence type="ECO:0000256" key="3">
    <source>
        <dbReference type="ARBA" id="ARBA00022603"/>
    </source>
</evidence>
<keyword evidence="7" id="KW-0238">DNA-binding</keyword>
<evidence type="ECO:0000256" key="1">
    <source>
        <dbReference type="ARBA" id="ARBA00004123"/>
    </source>
</evidence>
<evidence type="ECO:0000313" key="14">
    <source>
        <dbReference type="Proteomes" id="UP000305067"/>
    </source>
</evidence>
<dbReference type="NCBIfam" id="TIGR00675">
    <property type="entry name" value="dcm"/>
    <property type="match status" value="1"/>
</dbReference>
<reference evidence="13 14" key="1">
    <citation type="journal article" date="2019" name="Nat. Ecol. Evol.">
        <title>Megaphylogeny resolves global patterns of mushroom evolution.</title>
        <authorList>
            <person name="Varga T."/>
            <person name="Krizsan K."/>
            <person name="Foldi C."/>
            <person name="Dima B."/>
            <person name="Sanchez-Garcia M."/>
            <person name="Sanchez-Ramirez S."/>
            <person name="Szollosi G.J."/>
            <person name="Szarkandi J.G."/>
            <person name="Papp V."/>
            <person name="Albert L."/>
            <person name="Andreopoulos W."/>
            <person name="Angelini C."/>
            <person name="Antonin V."/>
            <person name="Barry K.W."/>
            <person name="Bougher N.L."/>
            <person name="Buchanan P."/>
            <person name="Buyck B."/>
            <person name="Bense V."/>
            <person name="Catcheside P."/>
            <person name="Chovatia M."/>
            <person name="Cooper J."/>
            <person name="Damon W."/>
            <person name="Desjardin D."/>
            <person name="Finy P."/>
            <person name="Geml J."/>
            <person name="Haridas S."/>
            <person name="Hughes K."/>
            <person name="Justo A."/>
            <person name="Karasinski D."/>
            <person name="Kautmanova I."/>
            <person name="Kiss B."/>
            <person name="Kocsube S."/>
            <person name="Kotiranta H."/>
            <person name="LaButti K.M."/>
            <person name="Lechner B.E."/>
            <person name="Liimatainen K."/>
            <person name="Lipzen A."/>
            <person name="Lukacs Z."/>
            <person name="Mihaltcheva S."/>
            <person name="Morgado L.N."/>
            <person name="Niskanen T."/>
            <person name="Noordeloos M.E."/>
            <person name="Ohm R.A."/>
            <person name="Ortiz-Santana B."/>
            <person name="Ovrebo C."/>
            <person name="Racz N."/>
            <person name="Riley R."/>
            <person name="Savchenko A."/>
            <person name="Shiryaev A."/>
            <person name="Soop K."/>
            <person name="Spirin V."/>
            <person name="Szebenyi C."/>
            <person name="Tomsovsky M."/>
            <person name="Tulloss R.E."/>
            <person name="Uehling J."/>
            <person name="Grigoriev I.V."/>
            <person name="Vagvolgyi C."/>
            <person name="Papp T."/>
            <person name="Martin F.M."/>
            <person name="Miettinen O."/>
            <person name="Hibbett D.S."/>
            <person name="Nagy L.G."/>
        </authorList>
    </citation>
    <scope>NUCLEOTIDE SEQUENCE [LARGE SCALE GENOMIC DNA]</scope>
    <source>
        <strain evidence="13 14">CBS 309.79</strain>
    </source>
</reference>
<feature type="region of interest" description="Disordered" evidence="11">
    <location>
        <begin position="1"/>
        <end position="64"/>
    </location>
</feature>
<dbReference type="InterPro" id="IPR001025">
    <property type="entry name" value="BAH_dom"/>
</dbReference>
<dbReference type="GO" id="GO:0003677">
    <property type="term" value="F:DNA binding"/>
    <property type="evidence" value="ECO:0007669"/>
    <property type="project" value="UniProtKB-KW"/>
</dbReference>
<keyword evidence="5 9" id="KW-0949">S-adenosyl-L-methionine</keyword>
<organism evidence="13 14">
    <name type="scientific">Pterulicium gracile</name>
    <dbReference type="NCBI Taxonomy" id="1884261"/>
    <lineage>
        <taxon>Eukaryota</taxon>
        <taxon>Fungi</taxon>
        <taxon>Dikarya</taxon>
        <taxon>Basidiomycota</taxon>
        <taxon>Agaricomycotina</taxon>
        <taxon>Agaricomycetes</taxon>
        <taxon>Agaricomycetidae</taxon>
        <taxon>Agaricales</taxon>
        <taxon>Pleurotineae</taxon>
        <taxon>Pterulaceae</taxon>
        <taxon>Pterulicium</taxon>
    </lineage>
</organism>
<dbReference type="Pfam" id="PF00145">
    <property type="entry name" value="DNA_methylase"/>
    <property type="match status" value="1"/>
</dbReference>
<feature type="domain" description="BAH" evidence="12">
    <location>
        <begin position="420"/>
        <end position="555"/>
    </location>
</feature>
<evidence type="ECO:0000259" key="12">
    <source>
        <dbReference type="PROSITE" id="PS51038"/>
    </source>
</evidence>
<evidence type="ECO:0000256" key="4">
    <source>
        <dbReference type="ARBA" id="ARBA00022679"/>
    </source>
</evidence>
<name>A0A5C3QPF5_9AGAR</name>
<proteinExistence type="inferred from homology"/>
<dbReference type="SUPFAM" id="SSF53335">
    <property type="entry name" value="S-adenosyl-L-methionine-dependent methyltransferases"/>
    <property type="match status" value="1"/>
</dbReference>
<evidence type="ECO:0000256" key="2">
    <source>
        <dbReference type="ARBA" id="ARBA00011975"/>
    </source>
</evidence>
<sequence>MPRRPTALEVTESYSNTPSSSSPTLVPPAPSTSTLGRRSKRSQTSEPPATVRKGKRSSAAGSELDPEIKRARIIATSWSDLTVTNETRVIEGEVEPETNAQGVNDKPVRWLAGFVFYTEADSLISLEEVGKSRVIGVGIATPSFREENEEDQGQEDSDERDAENSRGTALRLLNVENFSEVWHQDNEAYPYIETEFAWYKLCRPSHNYREHFEKTMQPRVAARFAIRHMYRFEDPRRFKEALDQYLDPSTQKRLGINAYPFSNNLGIMKTLRKAMTMVPLEHPSRQSALLCQILSNKVPAFEDSGLPTGRLHGENGALLSADLDHQALAAENLVVTTVVVAIYTFVALYCLVSEQLYCLASRRPNQNTARATSEEKTRREWFHRNRNQTLWKRMQQKRKATVEHQGNNPLAMLQFNSDSFPRAINDVVLVPLPGQEFTKEELEKVSDVQTLWNYFRAGIIIDFTASSAHIRWLTHSSQSMQQELHNQHELFLTDECSSAPLEDLVGVMTNSVTFLDHDNNPAACVHCTQNTSESGCSFFVRFLWDEHTGASTDFDRSSLFAMKERAHGDKCPVCLKEADQAFHQAVTFHRQQKRFICAGEEYHVDDFVLLKGPRLQVSHPNSASLRSGNQLCTIGQITKVNFVRSTIQVRLWLRMVDMQELYGFEPDLMLDERHLFRTECLQEYSPTMESVVLGKAHVHHAQPLAHSERPLDASLYTWLARSPSHFYATYTTTPGNPSQHHSGPWNACSPIRELDQCHVCSTSYEKELSQEDNYVQSHLRDHGPLRALDLCAGTGLFGVGVSESMRGLLEVKYAVEISPSAAATIKRNFPDIKVYNQCINTILKYFVESAHGVANRGHPTQLWDQDKKEISLRERVPHPIKLSDIDCIICGFPCQPHSSMNKYQKTEDRKSNLLLTVLSYIDLFHPKYVILENVRGFINFRLASEQDSAHKVSGGIEQGGLKMFYRLLGERGYQVRIGLLQAAHYGVPQARVRFFLFAAKQGCKLPEFPKPVYLFEVNDSLQIKNGSNTLPFQPLKVPTATTQTALHTSNSVGDAISDLTHFDWQHPGIKPQTPLLRETIRRREVEGVDVIDCSAETDEEHPPEYVGYKGSKEYGCAPKTAYQLSSRIARHSLQTSEGELHLRGKVRHHYTRRLAPSIVERVVSIPLGAGKDYRELPNYLGGHMYSNPMSAEGRNGFRGGYYGRLESTGHFNTIVTNVYPTAKQSKILHPTDLRILSVRELMRAQSIPDWFVLESKYGSVVTLHRQIGNAVPWLLSNAIGDSFFRAIYEDHKTAREKEKQHRRK</sequence>
<evidence type="ECO:0000256" key="10">
    <source>
        <dbReference type="RuleBase" id="RU000416"/>
    </source>
</evidence>
<dbReference type="PROSITE" id="PS51679">
    <property type="entry name" value="SAM_MT_C5"/>
    <property type="match status" value="1"/>
</dbReference>
<evidence type="ECO:0000313" key="13">
    <source>
        <dbReference type="EMBL" id="TFL03722.1"/>
    </source>
</evidence>
<evidence type="ECO:0000256" key="11">
    <source>
        <dbReference type="SAM" id="MobiDB-lite"/>
    </source>
</evidence>
<dbReference type="InterPro" id="IPR043151">
    <property type="entry name" value="BAH_sf"/>
</dbReference>
<dbReference type="EC" id="2.1.1.37" evidence="2"/>
<dbReference type="PANTHER" id="PTHR10629:SF52">
    <property type="entry name" value="DNA (CYTOSINE-5)-METHYLTRANSFERASE 1"/>
    <property type="match status" value="1"/>
</dbReference>
<dbReference type="InterPro" id="IPR050390">
    <property type="entry name" value="C5-Methyltransferase"/>
</dbReference>
<dbReference type="PANTHER" id="PTHR10629">
    <property type="entry name" value="CYTOSINE-SPECIFIC METHYLTRANSFERASE"/>
    <property type="match status" value="1"/>
</dbReference>
<keyword evidence="3 9" id="KW-0489">Methyltransferase</keyword>
<dbReference type="InterPro" id="IPR022702">
    <property type="entry name" value="Cytosine_MeTrfase1_RFD"/>
</dbReference>
<dbReference type="GO" id="GO:0003682">
    <property type="term" value="F:chromatin binding"/>
    <property type="evidence" value="ECO:0007669"/>
    <property type="project" value="InterPro"/>
</dbReference>
<keyword evidence="14" id="KW-1185">Reference proteome</keyword>
<dbReference type="PRINTS" id="PR00105">
    <property type="entry name" value="C5METTRFRASE"/>
</dbReference>
<keyword evidence="4 9" id="KW-0808">Transferase</keyword>
<gene>
    <name evidence="13" type="ORF">BDV98DRAFT_397818</name>
</gene>
<dbReference type="GO" id="GO:0032259">
    <property type="term" value="P:methylation"/>
    <property type="evidence" value="ECO:0007669"/>
    <property type="project" value="UniProtKB-KW"/>
</dbReference>
<dbReference type="EMBL" id="ML178820">
    <property type="protein sequence ID" value="TFL03722.1"/>
    <property type="molecule type" value="Genomic_DNA"/>
</dbReference>
<evidence type="ECO:0000256" key="6">
    <source>
        <dbReference type="ARBA" id="ARBA00022737"/>
    </source>
</evidence>
<dbReference type="InterPro" id="IPR001525">
    <property type="entry name" value="C5_MeTfrase"/>
</dbReference>
<keyword evidence="6" id="KW-0677">Repeat</keyword>
<dbReference type="Pfam" id="PF12047">
    <property type="entry name" value="DNMT1-RFD"/>
    <property type="match status" value="1"/>
</dbReference>
<feature type="region of interest" description="Disordered" evidence="11">
    <location>
        <begin position="142"/>
        <end position="165"/>
    </location>
</feature>
<evidence type="ECO:0000256" key="8">
    <source>
        <dbReference type="ARBA" id="ARBA00023242"/>
    </source>
</evidence>
<evidence type="ECO:0000256" key="9">
    <source>
        <dbReference type="PROSITE-ProRule" id="PRU01016"/>
    </source>
</evidence>
<protein>
    <recommendedName>
        <fullName evidence="2">DNA (cytosine-5-)-methyltransferase</fullName>
        <ecNumber evidence="2">2.1.1.37</ecNumber>
    </recommendedName>
</protein>
<dbReference type="Proteomes" id="UP000305067">
    <property type="component" value="Unassembled WGS sequence"/>
</dbReference>
<comment type="similarity">
    <text evidence="9 10">Belongs to the class I-like SAM-binding methyltransferase superfamily. C5-methyltransferase family.</text>
</comment>
<dbReference type="GO" id="GO:0005634">
    <property type="term" value="C:nucleus"/>
    <property type="evidence" value="ECO:0007669"/>
    <property type="project" value="UniProtKB-SubCell"/>
</dbReference>
<evidence type="ECO:0000256" key="5">
    <source>
        <dbReference type="ARBA" id="ARBA00022691"/>
    </source>
</evidence>
<feature type="active site" evidence="9">
    <location>
        <position position="894"/>
    </location>
</feature>
<evidence type="ECO:0000256" key="7">
    <source>
        <dbReference type="ARBA" id="ARBA00023125"/>
    </source>
</evidence>
<dbReference type="Gene3D" id="3.90.120.10">
    <property type="entry name" value="DNA Methylase, subunit A, domain 2"/>
    <property type="match status" value="1"/>
</dbReference>
<feature type="compositionally biased region" description="Low complexity" evidence="11">
    <location>
        <begin position="11"/>
        <end position="24"/>
    </location>
</feature>
<comment type="subcellular location">
    <subcellularLocation>
        <location evidence="1">Nucleus</location>
    </subcellularLocation>
</comment>
<accession>A0A5C3QPF5</accession>
<feature type="compositionally biased region" description="Acidic residues" evidence="11">
    <location>
        <begin position="147"/>
        <end position="161"/>
    </location>
</feature>